<comment type="similarity">
    <text evidence="1">Belongs to the protein kinase superfamily. TKL Ser/Thr protein kinase family.</text>
</comment>
<dbReference type="PROSITE" id="PS50011">
    <property type="entry name" value="PROTEIN_KINASE_DOM"/>
    <property type="match status" value="2"/>
</dbReference>
<dbReference type="OrthoDB" id="164533at2759"/>
<dbReference type="Pfam" id="PF00069">
    <property type="entry name" value="Pkinase"/>
    <property type="match status" value="1"/>
</dbReference>
<evidence type="ECO:0000313" key="5">
    <source>
        <dbReference type="Proteomes" id="UP000198211"/>
    </source>
</evidence>
<dbReference type="STRING" id="4795.A0A225V6A4"/>
<dbReference type="InterPro" id="IPR008271">
    <property type="entry name" value="Ser/Thr_kinase_AS"/>
</dbReference>
<dbReference type="Pfam" id="PF12796">
    <property type="entry name" value="Ank_2"/>
    <property type="match status" value="2"/>
</dbReference>
<keyword evidence="5" id="KW-1185">Reference proteome</keyword>
<dbReference type="SUPFAM" id="SSF56112">
    <property type="entry name" value="Protein kinase-like (PK-like)"/>
    <property type="match status" value="2"/>
</dbReference>
<reference evidence="5" key="1">
    <citation type="submission" date="2017-03" db="EMBL/GenBank/DDBJ databases">
        <title>Phytopthora megakarya and P. palmivora, two closely related causual agents of cacao black pod achieved similar genome size and gene model numbers by different mechanisms.</title>
        <authorList>
            <person name="Ali S."/>
            <person name="Shao J."/>
            <person name="Larry D.J."/>
            <person name="Kronmiller B."/>
            <person name="Shen D."/>
            <person name="Strem M.D."/>
            <person name="Melnick R.L."/>
            <person name="Guiltinan M.J."/>
            <person name="Tyler B.M."/>
            <person name="Meinhardt L.W."/>
            <person name="Bailey B.A."/>
        </authorList>
    </citation>
    <scope>NUCLEOTIDE SEQUENCE [LARGE SCALE GENOMIC DNA]</scope>
    <source>
        <strain evidence="5">zdho120</strain>
    </source>
</reference>
<dbReference type="InterPro" id="IPR002110">
    <property type="entry name" value="Ankyrin_rpt"/>
</dbReference>
<evidence type="ECO:0000256" key="1">
    <source>
        <dbReference type="ARBA" id="ARBA00005843"/>
    </source>
</evidence>
<sequence>MHAALLGEEKKKTGWLRTFVGWIRHPFQECRGEQVQASIVSERQHYVYGESVLIDVNQRDSHKQTELMKVAREGNLAAIRTLIEAGADIHAIDEKRRTALIHATENGNNLHLIQFLVECGANVNSVDDTKRTALVYALESRHLDVARLLVQNGADIDTTEENGQTSLMLAVKKNDMDAVRFLVQNNASINDVDKNGMTSLMYATQSGNLNMVRDLLNSGADASSANSYGVTAVHIATTMEYSDIRRLLMGSRVLARTQDLGADRLVKLADFQVSGSTTTRIPGVQTDVNLGSFRWQAPERLWGEKASIASDLYSFGLCAIAAVTGITPWGDCWDDEALVSKGEWDAVDYPNGYDGPVPNGLTFELEMLVSRTCSKDPHSRISAAAVVQELKHFAAQESIKLQQSESKAKSAPSAHISEYRHDDLTSQWQKLQDIASTIRAGKPELAVVRELETLYERFATNHRPEVVDRFHKLITDCISAIDVSSHQYRILRLSSTKAQGRSMTGIYRRIDALWDAIGDVHSDERNQRREEQKLQQREAFISELSQTIVVLGELETDEARNTFVAFLKTEIDSHGSTYTEAQLTILEKAYTDLNASRQSDIQLCQSGFFHGTSWSLKDQTISQRVYRAKWLESEVIVKKIKLTSSKVSNSVVAHSLSATFSTFPPDSQAYVHAHNVEKERKEKREMFEHEVDVWFSLSHPHVVRLLGACHIGPPLFACEYASNGSLDKYLRKQPNQIWQKLHEAALGVQYLHSRNIIHCDLKCNNIVVGGDNKAKVTDFGLSSANIITAAWHGWRRKRGPSELSTASDIYALGMCIVEALRIVEMTRNNAPRPWGNLANSTVKYHVSRGTLPSRPKLCTDDAWELVTRMCVYNPKDRIKISTVVDKLASLAGVDKTQCLELTELESVIFSQEGVETMKTLCCLEKQDEREACSTNQVVLCSVYGLLWDRFEDICSIPSTEIGYLQPLFDRAWISTQKLEHCPNTLTGFTEMAMN</sequence>
<dbReference type="InterPro" id="IPR036770">
    <property type="entry name" value="Ankyrin_rpt-contain_sf"/>
</dbReference>
<name>A0A225V6A4_9STRA</name>
<feature type="repeat" description="ANK" evidence="2">
    <location>
        <begin position="62"/>
        <end position="94"/>
    </location>
</feature>
<dbReference type="PROSITE" id="PS50088">
    <property type="entry name" value="ANK_REPEAT"/>
    <property type="match status" value="5"/>
</dbReference>
<dbReference type="SMART" id="SM00248">
    <property type="entry name" value="ANK"/>
    <property type="match status" value="6"/>
</dbReference>
<feature type="domain" description="Protein kinase" evidence="3">
    <location>
        <begin position="598"/>
        <end position="890"/>
    </location>
</feature>
<feature type="non-terminal residue" evidence="4">
    <location>
        <position position="994"/>
    </location>
</feature>
<feature type="repeat" description="ANK" evidence="2">
    <location>
        <begin position="162"/>
        <end position="194"/>
    </location>
</feature>
<keyword evidence="2" id="KW-0040">ANK repeat</keyword>
<comment type="caution">
    <text evidence="4">The sequence shown here is derived from an EMBL/GenBank/DDBJ whole genome shotgun (WGS) entry which is preliminary data.</text>
</comment>
<protein>
    <submittedName>
        <fullName evidence="4">Serine/threonine protein kinase</fullName>
    </submittedName>
</protein>
<dbReference type="PANTHER" id="PTHR44329">
    <property type="entry name" value="SERINE/THREONINE-PROTEIN KINASE TNNI3K-RELATED"/>
    <property type="match status" value="1"/>
</dbReference>
<keyword evidence="4" id="KW-0418">Kinase</keyword>
<feature type="repeat" description="ANK" evidence="2">
    <location>
        <begin position="95"/>
        <end position="128"/>
    </location>
</feature>
<dbReference type="AlphaFoldDB" id="A0A225V6A4"/>
<dbReference type="GO" id="GO:0005524">
    <property type="term" value="F:ATP binding"/>
    <property type="evidence" value="ECO:0007669"/>
    <property type="project" value="InterPro"/>
</dbReference>
<dbReference type="SMART" id="SM00220">
    <property type="entry name" value="S_TKc"/>
    <property type="match status" value="1"/>
</dbReference>
<organism evidence="4 5">
    <name type="scientific">Phytophthora megakarya</name>
    <dbReference type="NCBI Taxonomy" id="4795"/>
    <lineage>
        <taxon>Eukaryota</taxon>
        <taxon>Sar</taxon>
        <taxon>Stramenopiles</taxon>
        <taxon>Oomycota</taxon>
        <taxon>Peronosporomycetes</taxon>
        <taxon>Peronosporales</taxon>
        <taxon>Peronosporaceae</taxon>
        <taxon>Phytophthora</taxon>
    </lineage>
</organism>
<dbReference type="Pfam" id="PF07714">
    <property type="entry name" value="PK_Tyr_Ser-Thr"/>
    <property type="match status" value="1"/>
</dbReference>
<dbReference type="SUPFAM" id="SSF48403">
    <property type="entry name" value="Ankyrin repeat"/>
    <property type="match status" value="1"/>
</dbReference>
<dbReference type="PROSITE" id="PS00108">
    <property type="entry name" value="PROTEIN_KINASE_ST"/>
    <property type="match status" value="1"/>
</dbReference>
<evidence type="ECO:0000259" key="3">
    <source>
        <dbReference type="PROSITE" id="PS50011"/>
    </source>
</evidence>
<dbReference type="Gene3D" id="1.10.510.10">
    <property type="entry name" value="Transferase(Phosphotransferase) domain 1"/>
    <property type="match status" value="2"/>
</dbReference>
<keyword evidence="4" id="KW-0808">Transferase</keyword>
<dbReference type="Proteomes" id="UP000198211">
    <property type="component" value="Unassembled WGS sequence"/>
</dbReference>
<feature type="repeat" description="ANK" evidence="2">
    <location>
        <begin position="129"/>
        <end position="161"/>
    </location>
</feature>
<proteinExistence type="inferred from homology"/>
<gene>
    <name evidence="4" type="ORF">PHMEG_00027841</name>
</gene>
<dbReference type="GO" id="GO:0004674">
    <property type="term" value="F:protein serine/threonine kinase activity"/>
    <property type="evidence" value="ECO:0007669"/>
    <property type="project" value="UniProtKB-KW"/>
</dbReference>
<dbReference type="EMBL" id="NBNE01007267">
    <property type="protein sequence ID" value="OWZ00875.1"/>
    <property type="molecule type" value="Genomic_DNA"/>
</dbReference>
<accession>A0A225V6A4</accession>
<dbReference type="PANTHER" id="PTHR44329:SF214">
    <property type="entry name" value="PROTEIN KINASE DOMAIN-CONTAINING PROTEIN"/>
    <property type="match status" value="1"/>
</dbReference>
<feature type="repeat" description="ANK" evidence="2">
    <location>
        <begin position="195"/>
        <end position="227"/>
    </location>
</feature>
<keyword evidence="4" id="KW-0723">Serine/threonine-protein kinase</keyword>
<dbReference type="InterPro" id="IPR051681">
    <property type="entry name" value="Ser/Thr_Kinases-Pseudokinases"/>
</dbReference>
<evidence type="ECO:0000256" key="2">
    <source>
        <dbReference type="PROSITE-ProRule" id="PRU00023"/>
    </source>
</evidence>
<dbReference type="InterPro" id="IPR001245">
    <property type="entry name" value="Ser-Thr/Tyr_kinase_cat_dom"/>
</dbReference>
<dbReference type="InterPro" id="IPR000719">
    <property type="entry name" value="Prot_kinase_dom"/>
</dbReference>
<dbReference type="PROSITE" id="PS50297">
    <property type="entry name" value="ANK_REP_REGION"/>
    <property type="match status" value="5"/>
</dbReference>
<dbReference type="Gene3D" id="1.25.40.20">
    <property type="entry name" value="Ankyrin repeat-containing domain"/>
    <property type="match status" value="2"/>
</dbReference>
<feature type="domain" description="Protein kinase" evidence="3">
    <location>
        <begin position="65"/>
        <end position="395"/>
    </location>
</feature>
<evidence type="ECO:0000313" key="4">
    <source>
        <dbReference type="EMBL" id="OWZ00875.1"/>
    </source>
</evidence>
<dbReference type="InterPro" id="IPR011009">
    <property type="entry name" value="Kinase-like_dom_sf"/>
</dbReference>